<gene>
    <name evidence="1" type="ORF">PSON_ATCC_30995.1.T2000018</name>
</gene>
<comment type="caution">
    <text evidence="1">The sequence shown here is derived from an EMBL/GenBank/DDBJ whole genome shotgun (WGS) entry which is preliminary data.</text>
</comment>
<evidence type="ECO:0000313" key="1">
    <source>
        <dbReference type="EMBL" id="CAD8128927.1"/>
    </source>
</evidence>
<reference evidence="1" key="1">
    <citation type="submission" date="2021-01" db="EMBL/GenBank/DDBJ databases">
        <authorList>
            <consortium name="Genoscope - CEA"/>
            <person name="William W."/>
        </authorList>
    </citation>
    <scope>NUCLEOTIDE SEQUENCE</scope>
</reference>
<sequence>MLHQIISMYYPELKNVKLNIFNKFQANSDLNQIKLPNQNLNQKFQDLLRKAKEKCRLINLLYEISRIQFILDQQFGQQVLINSHLLGGKVTKGSTELYCDSNKESNKLSVKPLNQEEENINNFLQDEPLELLLIQV</sequence>
<dbReference type="AlphaFoldDB" id="A0A8S1RNE5"/>
<proteinExistence type="predicted"/>
<evidence type="ECO:0000313" key="2">
    <source>
        <dbReference type="Proteomes" id="UP000692954"/>
    </source>
</evidence>
<accession>A0A8S1RNE5</accession>
<organism evidence="1 2">
    <name type="scientific">Paramecium sonneborni</name>
    <dbReference type="NCBI Taxonomy" id="65129"/>
    <lineage>
        <taxon>Eukaryota</taxon>
        <taxon>Sar</taxon>
        <taxon>Alveolata</taxon>
        <taxon>Ciliophora</taxon>
        <taxon>Intramacronucleata</taxon>
        <taxon>Oligohymenophorea</taxon>
        <taxon>Peniculida</taxon>
        <taxon>Parameciidae</taxon>
        <taxon>Paramecium</taxon>
    </lineage>
</organism>
<dbReference type="EMBL" id="CAJJDN010000200">
    <property type="protein sequence ID" value="CAD8128927.1"/>
    <property type="molecule type" value="Genomic_DNA"/>
</dbReference>
<dbReference type="Proteomes" id="UP000692954">
    <property type="component" value="Unassembled WGS sequence"/>
</dbReference>
<protein>
    <submittedName>
        <fullName evidence="1">Uncharacterized protein</fullName>
    </submittedName>
</protein>
<name>A0A8S1RNE5_9CILI</name>
<keyword evidence="2" id="KW-1185">Reference proteome</keyword>